<keyword evidence="4" id="KW-1185">Reference proteome</keyword>
<reference evidence="3" key="1">
    <citation type="submission" date="2023-01" db="EMBL/GenBank/DDBJ databases">
        <title>Colletotrichum chrysophilum M932 genome sequence.</title>
        <authorList>
            <person name="Baroncelli R."/>
        </authorList>
    </citation>
    <scope>NUCLEOTIDE SEQUENCE</scope>
    <source>
        <strain evidence="3">M932</strain>
    </source>
</reference>
<proteinExistence type="predicted"/>
<protein>
    <recommendedName>
        <fullName evidence="5">Secreted protein</fullName>
    </recommendedName>
</protein>
<dbReference type="EMBL" id="JAQOWY010000022">
    <property type="protein sequence ID" value="KAK1855378.1"/>
    <property type="molecule type" value="Genomic_DNA"/>
</dbReference>
<keyword evidence="2" id="KW-0732">Signal</keyword>
<feature type="compositionally biased region" description="Polar residues" evidence="1">
    <location>
        <begin position="125"/>
        <end position="134"/>
    </location>
</feature>
<sequence>MTPCSVAAKRILVLWCMYNVASRTKPPNCLVAVSGAVAADEALPPHGYIRYANTRNTCAAKHPPPGCIHIKFPNSCHHLKFLQNKTIIQQKPCQSTGQRPSHACETSNLRRTYTTRKRPQPQNPEPTRQKSGLMQSHERCGGFRFAFSHPLPITHHGSGGCSRVWTEPVPSRVFVDRGGGQDGLSPGDQSRLGVGARIKLDSLQRRRSFPAVLPAVWYGSAD</sequence>
<feature type="compositionally biased region" description="Polar residues" evidence="1">
    <location>
        <begin position="91"/>
        <end position="112"/>
    </location>
</feature>
<evidence type="ECO:0008006" key="5">
    <source>
        <dbReference type="Google" id="ProtNLM"/>
    </source>
</evidence>
<gene>
    <name evidence="3" type="ORF">CCHR01_01999</name>
</gene>
<feature type="region of interest" description="Disordered" evidence="1">
    <location>
        <begin position="91"/>
        <end position="135"/>
    </location>
</feature>
<evidence type="ECO:0000256" key="2">
    <source>
        <dbReference type="SAM" id="SignalP"/>
    </source>
</evidence>
<accession>A0AAD9EP33</accession>
<evidence type="ECO:0000313" key="4">
    <source>
        <dbReference type="Proteomes" id="UP001243330"/>
    </source>
</evidence>
<name>A0AAD9EP33_9PEZI</name>
<feature type="signal peptide" evidence="2">
    <location>
        <begin position="1"/>
        <end position="23"/>
    </location>
</feature>
<dbReference type="AlphaFoldDB" id="A0AAD9EP33"/>
<organism evidence="3 4">
    <name type="scientific">Colletotrichum chrysophilum</name>
    <dbReference type="NCBI Taxonomy" id="1836956"/>
    <lineage>
        <taxon>Eukaryota</taxon>
        <taxon>Fungi</taxon>
        <taxon>Dikarya</taxon>
        <taxon>Ascomycota</taxon>
        <taxon>Pezizomycotina</taxon>
        <taxon>Sordariomycetes</taxon>
        <taxon>Hypocreomycetidae</taxon>
        <taxon>Glomerellales</taxon>
        <taxon>Glomerellaceae</taxon>
        <taxon>Colletotrichum</taxon>
        <taxon>Colletotrichum gloeosporioides species complex</taxon>
    </lineage>
</organism>
<feature type="chain" id="PRO_5041930475" description="Secreted protein" evidence="2">
    <location>
        <begin position="24"/>
        <end position="222"/>
    </location>
</feature>
<evidence type="ECO:0000256" key="1">
    <source>
        <dbReference type="SAM" id="MobiDB-lite"/>
    </source>
</evidence>
<evidence type="ECO:0000313" key="3">
    <source>
        <dbReference type="EMBL" id="KAK1855378.1"/>
    </source>
</evidence>
<comment type="caution">
    <text evidence="3">The sequence shown here is derived from an EMBL/GenBank/DDBJ whole genome shotgun (WGS) entry which is preliminary data.</text>
</comment>
<dbReference type="Proteomes" id="UP001243330">
    <property type="component" value="Unassembled WGS sequence"/>
</dbReference>